<evidence type="ECO:0000256" key="1">
    <source>
        <dbReference type="ARBA" id="ARBA00012513"/>
    </source>
</evidence>
<dbReference type="NCBIfam" id="NF038151">
    <property type="entry name" value="lanthi_synth_III"/>
    <property type="match status" value="1"/>
</dbReference>
<keyword evidence="6" id="KW-0067">ATP-binding</keyword>
<dbReference type="Pfam" id="PF25816">
    <property type="entry name" value="RamC_N"/>
    <property type="match status" value="1"/>
</dbReference>
<dbReference type="RefSeq" id="WP_231447602.1">
    <property type="nucleotide sequence ID" value="NZ_JAJOMB010000018.1"/>
</dbReference>
<dbReference type="Gene3D" id="1.10.510.10">
    <property type="entry name" value="Transferase(Phosphotransferase) domain 1"/>
    <property type="match status" value="1"/>
</dbReference>
<dbReference type="InterPro" id="IPR000719">
    <property type="entry name" value="Prot_kinase_dom"/>
</dbReference>
<dbReference type="Proteomes" id="UP001138997">
    <property type="component" value="Unassembled WGS sequence"/>
</dbReference>
<reference evidence="9" key="1">
    <citation type="submission" date="2021-11" db="EMBL/GenBank/DDBJ databases">
        <title>Streptomyces corallinus and Kineosporia corallina sp. nov., two new coral-derived marine actinobacteria.</title>
        <authorList>
            <person name="Buangrab K."/>
            <person name="Sutthacheep M."/>
            <person name="Yeemin T."/>
            <person name="Harunari E."/>
            <person name="Igarashi Y."/>
            <person name="Sripreechasak P."/>
            <person name="Kanchanasin P."/>
            <person name="Tanasupawat S."/>
            <person name="Phongsopitanun W."/>
        </authorList>
    </citation>
    <scope>NUCLEOTIDE SEQUENCE</scope>
    <source>
        <strain evidence="9">JCM 31032</strain>
    </source>
</reference>
<evidence type="ECO:0000256" key="2">
    <source>
        <dbReference type="ARBA" id="ARBA00022527"/>
    </source>
</evidence>
<evidence type="ECO:0000256" key="6">
    <source>
        <dbReference type="ARBA" id="ARBA00022840"/>
    </source>
</evidence>
<keyword evidence="10" id="KW-1185">Reference proteome</keyword>
<comment type="caution">
    <text evidence="9">The sequence shown here is derived from an EMBL/GenBank/DDBJ whole genome shotgun (WGS) entry which is preliminary data.</text>
</comment>
<evidence type="ECO:0000259" key="8">
    <source>
        <dbReference type="PROSITE" id="PS50011"/>
    </source>
</evidence>
<dbReference type="GO" id="GO:0004674">
    <property type="term" value="F:protein serine/threonine kinase activity"/>
    <property type="evidence" value="ECO:0007669"/>
    <property type="project" value="UniProtKB-KW"/>
</dbReference>
<dbReference type="Pfam" id="PF00069">
    <property type="entry name" value="Pkinase"/>
    <property type="match status" value="1"/>
</dbReference>
<dbReference type="CDD" id="cd04791">
    <property type="entry name" value="LanC_SerThrkinase"/>
    <property type="match status" value="1"/>
</dbReference>
<keyword evidence="3" id="KW-0808">Transferase</keyword>
<dbReference type="PANTHER" id="PTHR43289:SF6">
    <property type="entry name" value="SERINE_THREONINE-PROTEIN KINASE NEKL-3"/>
    <property type="match status" value="1"/>
</dbReference>
<dbReference type="Gene3D" id="1.50.10.10">
    <property type="match status" value="1"/>
</dbReference>
<dbReference type="SMART" id="SM00220">
    <property type="entry name" value="S_TKc"/>
    <property type="match status" value="1"/>
</dbReference>
<sequence>MDMRYVEFTYGDSFFYDRLDRPDARRRSTLLTPEPYDLSPDPDWNRWETTQTHGWHHLRPPLADLPEQGWKIHVSATLDNAAALLHLVSQYCGRHDIAFKFRPTRGDLLRSNLKYADRGSSGKFITVYPAGDQACERALTEIDDLVGRFEGPYILSDLRWNAGPLYLRYGGFRLLQVRDERDQLVAAIRRPDGVLVPDQRRPGFTPPEWLELPSFVHTAREQLSSGEEPFDYGVRKSLHYSNGGGVYLAERYRDGAVVVLKEARPHAGLGPDGRTAVQRLAGEQQRLERLRGVAATVDVLGHFQRHGHHFLVLEYIEGRSLSQELAARHPMTRAGATTQDRSEFRVWALDVLAQVEAGLREIHDRGEVHGDLHPGNILITPEGKARFIDLEADGAQAPLAGAPGFTALDGRSGVRADLYSLASLKIALFVPLTRLLPLDRHKARHLLDWARHRFGLEPAYCAEVLEQLDDRRPRPTAVHVRRMEELAATWPVESVEKLETALTRGIWESLDLSRPDRAFPGDIRQFTHEALSVAHGACGVLLAAPGTEQQREDVLDWVCDALERTPLPRPGLLDGMTGIGYTMRRFGRDEVADRLSAAVGELDFDALPSSLYSGLAGIGLDLLGQEGAASLAALEQIRKVLHSRADAPPARSGLLHGASGVALFWLCSFEVSGDPVELERARQALAVDLAACVELADGSLLVREPRRTVPYLGFGSIGVAMVAMRLLEHMDDEELRRVVRQVIRLTRAEFTVQSGLFNGRAGYVLFLAAVQASPFAGQISRVDLVRHTRDLGLYALVHGTGIHFPGEQLLRASVDWASGSAGVLTALRAFAATVHGAPAPVLPIPGLLPRKAPQVTNNERRPRVLHPDQLDRELVN</sequence>
<dbReference type="GO" id="GO:0005524">
    <property type="term" value="F:ATP binding"/>
    <property type="evidence" value="ECO:0007669"/>
    <property type="project" value="UniProtKB-KW"/>
</dbReference>
<dbReference type="InterPro" id="IPR058053">
    <property type="entry name" value="RamC_C"/>
</dbReference>
<dbReference type="GO" id="GO:0005975">
    <property type="term" value="P:carbohydrate metabolic process"/>
    <property type="evidence" value="ECO:0007669"/>
    <property type="project" value="InterPro"/>
</dbReference>
<name>A0A9X1NIK1_9ACTN</name>
<organism evidence="9 10">
    <name type="scientific">Kineosporia babensis</name>
    <dbReference type="NCBI Taxonomy" id="499548"/>
    <lineage>
        <taxon>Bacteria</taxon>
        <taxon>Bacillati</taxon>
        <taxon>Actinomycetota</taxon>
        <taxon>Actinomycetes</taxon>
        <taxon>Kineosporiales</taxon>
        <taxon>Kineosporiaceae</taxon>
        <taxon>Kineosporia</taxon>
    </lineage>
</organism>
<feature type="domain" description="Protein kinase" evidence="8">
    <location>
        <begin position="232"/>
        <end position="531"/>
    </location>
</feature>
<dbReference type="AlphaFoldDB" id="A0A9X1NIK1"/>
<feature type="region of interest" description="Disordered" evidence="7">
    <location>
        <begin position="852"/>
        <end position="876"/>
    </location>
</feature>
<dbReference type="SUPFAM" id="SSF158745">
    <property type="entry name" value="LanC-like"/>
    <property type="match status" value="1"/>
</dbReference>
<dbReference type="EC" id="2.7.11.1" evidence="1"/>
<dbReference type="PROSITE" id="PS50011">
    <property type="entry name" value="PROTEIN_KINASE_DOM"/>
    <property type="match status" value="1"/>
</dbReference>
<dbReference type="Gene3D" id="3.30.200.20">
    <property type="entry name" value="Phosphorylase Kinase, domain 1"/>
    <property type="match status" value="1"/>
</dbReference>
<dbReference type="Pfam" id="PF05147">
    <property type="entry name" value="LANC_like"/>
    <property type="match status" value="1"/>
</dbReference>
<dbReference type="PANTHER" id="PTHR43289">
    <property type="entry name" value="MITOGEN-ACTIVATED PROTEIN KINASE KINASE KINASE 20-RELATED"/>
    <property type="match status" value="1"/>
</dbReference>
<evidence type="ECO:0000256" key="5">
    <source>
        <dbReference type="ARBA" id="ARBA00022777"/>
    </source>
</evidence>
<evidence type="ECO:0000313" key="10">
    <source>
        <dbReference type="Proteomes" id="UP001138997"/>
    </source>
</evidence>
<evidence type="ECO:0000256" key="4">
    <source>
        <dbReference type="ARBA" id="ARBA00022741"/>
    </source>
</evidence>
<evidence type="ECO:0000313" key="9">
    <source>
        <dbReference type="EMBL" id="MCD5314798.1"/>
    </source>
</evidence>
<dbReference type="SUPFAM" id="SSF56112">
    <property type="entry name" value="Protein kinase-like (PK-like)"/>
    <property type="match status" value="1"/>
</dbReference>
<evidence type="ECO:0000256" key="7">
    <source>
        <dbReference type="SAM" id="MobiDB-lite"/>
    </source>
</evidence>
<keyword evidence="4" id="KW-0547">Nucleotide-binding</keyword>
<dbReference type="InterPro" id="IPR011009">
    <property type="entry name" value="Kinase-like_dom_sf"/>
</dbReference>
<feature type="compositionally biased region" description="Basic and acidic residues" evidence="7">
    <location>
        <begin position="858"/>
        <end position="876"/>
    </location>
</feature>
<accession>A0A9X1NIK1</accession>
<dbReference type="SMART" id="SM01260">
    <property type="entry name" value="LANC_like"/>
    <property type="match status" value="1"/>
</dbReference>
<protein>
    <recommendedName>
        <fullName evidence="1">non-specific serine/threonine protein kinase</fullName>
        <ecNumber evidence="1">2.7.11.1</ecNumber>
    </recommendedName>
</protein>
<keyword evidence="2" id="KW-0723">Serine/threonine-protein kinase</keyword>
<proteinExistence type="predicted"/>
<keyword evidence="5" id="KW-0418">Kinase</keyword>
<dbReference type="InterPro" id="IPR053524">
    <property type="entry name" value="Aerial_hyphae_peptide-synth"/>
</dbReference>
<dbReference type="InterPro" id="IPR012341">
    <property type="entry name" value="6hp_glycosidase-like_sf"/>
</dbReference>
<dbReference type="InterPro" id="IPR007822">
    <property type="entry name" value="LANC-like"/>
</dbReference>
<dbReference type="GO" id="GO:0031179">
    <property type="term" value="P:peptide modification"/>
    <property type="evidence" value="ECO:0007669"/>
    <property type="project" value="InterPro"/>
</dbReference>
<gene>
    <name evidence="9" type="primary">lanKC</name>
    <name evidence="9" type="ORF">LR394_28245</name>
</gene>
<dbReference type="EMBL" id="JAJOMB010000018">
    <property type="protein sequence ID" value="MCD5314798.1"/>
    <property type="molecule type" value="Genomic_DNA"/>
</dbReference>
<evidence type="ECO:0000256" key="3">
    <source>
        <dbReference type="ARBA" id="ARBA00022679"/>
    </source>
</evidence>
<dbReference type="InterPro" id="IPR057929">
    <property type="entry name" value="RamC_N"/>
</dbReference>